<reference evidence="2 3" key="2">
    <citation type="journal article" date="2019" name="G3 (Bethesda)">
        <title>Hybrid Assembly of the Genome of the Entomopathogenic Nematode Steinernema carpocapsae Identifies the X-Chromosome.</title>
        <authorList>
            <person name="Serra L."/>
            <person name="Macchietto M."/>
            <person name="Macias-Munoz A."/>
            <person name="McGill C.J."/>
            <person name="Rodriguez I.M."/>
            <person name="Rodriguez B."/>
            <person name="Murad R."/>
            <person name="Mortazavi A."/>
        </authorList>
    </citation>
    <scope>NUCLEOTIDE SEQUENCE [LARGE SCALE GENOMIC DNA]</scope>
    <source>
        <strain evidence="2 3">ALL</strain>
    </source>
</reference>
<accession>A0A4U5PE61</accession>
<feature type="region of interest" description="Disordered" evidence="1">
    <location>
        <begin position="100"/>
        <end position="146"/>
    </location>
</feature>
<gene>
    <name evidence="2" type="ORF">L596_009022</name>
</gene>
<evidence type="ECO:0000256" key="1">
    <source>
        <dbReference type="SAM" id="MobiDB-lite"/>
    </source>
</evidence>
<sequence length="146" mass="16506">MFTTFPTFCSEPHFPGHPNVGPNAAKKSIFPPSEDPPFNEIEIESTATVYNAPLIPQQTHQKLFRHVPDPWRKYATRRKMHELGGFVLADSGEKVFLKVAKGSQPPPCPNVLPISTDEDYLKRTAKAAPTKPRSRRKRQQKESVNE</sequence>
<protein>
    <submittedName>
        <fullName evidence="2">Uncharacterized protein</fullName>
    </submittedName>
</protein>
<name>A0A4U5PE61_STECR</name>
<organism evidence="2 3">
    <name type="scientific">Steinernema carpocapsae</name>
    <name type="common">Entomopathogenic nematode</name>
    <dbReference type="NCBI Taxonomy" id="34508"/>
    <lineage>
        <taxon>Eukaryota</taxon>
        <taxon>Metazoa</taxon>
        <taxon>Ecdysozoa</taxon>
        <taxon>Nematoda</taxon>
        <taxon>Chromadorea</taxon>
        <taxon>Rhabditida</taxon>
        <taxon>Tylenchina</taxon>
        <taxon>Panagrolaimomorpha</taxon>
        <taxon>Strongyloidoidea</taxon>
        <taxon>Steinernematidae</taxon>
        <taxon>Steinernema</taxon>
    </lineage>
</organism>
<comment type="caution">
    <text evidence="2">The sequence shown here is derived from an EMBL/GenBank/DDBJ whole genome shotgun (WGS) entry which is preliminary data.</text>
</comment>
<keyword evidence="3" id="KW-1185">Reference proteome</keyword>
<proteinExistence type="predicted"/>
<evidence type="ECO:0000313" key="2">
    <source>
        <dbReference type="EMBL" id="TKR94779.1"/>
    </source>
</evidence>
<dbReference type="AlphaFoldDB" id="A0A4U5PE61"/>
<dbReference type="OrthoDB" id="10642521at2759"/>
<dbReference type="EMBL" id="AZBU02000002">
    <property type="protein sequence ID" value="TKR94779.1"/>
    <property type="molecule type" value="Genomic_DNA"/>
</dbReference>
<reference evidence="2 3" key="1">
    <citation type="journal article" date="2015" name="Genome Biol.">
        <title>Comparative genomics of Steinernema reveals deeply conserved gene regulatory networks.</title>
        <authorList>
            <person name="Dillman A.R."/>
            <person name="Macchietto M."/>
            <person name="Porter C.F."/>
            <person name="Rogers A."/>
            <person name="Williams B."/>
            <person name="Antoshechkin I."/>
            <person name="Lee M.M."/>
            <person name="Goodwin Z."/>
            <person name="Lu X."/>
            <person name="Lewis E.E."/>
            <person name="Goodrich-Blair H."/>
            <person name="Stock S.P."/>
            <person name="Adams B.J."/>
            <person name="Sternberg P.W."/>
            <person name="Mortazavi A."/>
        </authorList>
    </citation>
    <scope>NUCLEOTIDE SEQUENCE [LARGE SCALE GENOMIC DNA]</scope>
    <source>
        <strain evidence="2 3">ALL</strain>
    </source>
</reference>
<dbReference type="Proteomes" id="UP000298663">
    <property type="component" value="Unassembled WGS sequence"/>
</dbReference>
<evidence type="ECO:0000313" key="3">
    <source>
        <dbReference type="Proteomes" id="UP000298663"/>
    </source>
</evidence>